<gene>
    <name evidence="2" type="ORF">EVOR1521_LOCUS5127</name>
</gene>
<dbReference type="Gene3D" id="2.20.110.10">
    <property type="entry name" value="Histone H3 K4-specific methyltransferase SET7/9 N-terminal domain"/>
    <property type="match status" value="2"/>
</dbReference>
<dbReference type="PANTHER" id="PTHR23084">
    <property type="entry name" value="PHOSPHATIDYLINOSITOL-4-PHOSPHATE 5-KINASE RELATED"/>
    <property type="match status" value="1"/>
</dbReference>
<reference evidence="2" key="1">
    <citation type="submission" date="2023-08" db="EMBL/GenBank/DDBJ databases">
        <authorList>
            <person name="Chen Y."/>
            <person name="Shah S."/>
            <person name="Dougan E. K."/>
            <person name="Thang M."/>
            <person name="Chan C."/>
        </authorList>
    </citation>
    <scope>NUCLEOTIDE SEQUENCE</scope>
</reference>
<evidence type="ECO:0008006" key="4">
    <source>
        <dbReference type="Google" id="ProtNLM"/>
    </source>
</evidence>
<accession>A0AA36HXG1</accession>
<evidence type="ECO:0000313" key="3">
    <source>
        <dbReference type="Proteomes" id="UP001178507"/>
    </source>
</evidence>
<dbReference type="SMART" id="SM00698">
    <property type="entry name" value="MORN"/>
    <property type="match status" value="4"/>
</dbReference>
<evidence type="ECO:0000256" key="1">
    <source>
        <dbReference type="ARBA" id="ARBA00022737"/>
    </source>
</evidence>
<comment type="caution">
    <text evidence="2">The sequence shown here is derived from an EMBL/GenBank/DDBJ whole genome shotgun (WGS) entry which is preliminary data.</text>
</comment>
<dbReference type="EMBL" id="CAUJNA010000351">
    <property type="protein sequence ID" value="CAJ1375948.1"/>
    <property type="molecule type" value="Genomic_DNA"/>
</dbReference>
<dbReference type="SUPFAM" id="SSF82185">
    <property type="entry name" value="Histone H3 K4-specific methyltransferase SET7/9 N-terminal domain"/>
    <property type="match status" value="1"/>
</dbReference>
<organism evidence="2 3">
    <name type="scientific">Effrenium voratum</name>
    <dbReference type="NCBI Taxonomy" id="2562239"/>
    <lineage>
        <taxon>Eukaryota</taxon>
        <taxon>Sar</taxon>
        <taxon>Alveolata</taxon>
        <taxon>Dinophyceae</taxon>
        <taxon>Suessiales</taxon>
        <taxon>Symbiodiniaceae</taxon>
        <taxon>Effrenium</taxon>
    </lineage>
</organism>
<protein>
    <recommendedName>
        <fullName evidence="4">MORN repeat-containing protein</fullName>
    </recommendedName>
</protein>
<proteinExistence type="predicted"/>
<dbReference type="AlphaFoldDB" id="A0AA36HXG1"/>
<dbReference type="Pfam" id="PF02493">
    <property type="entry name" value="MORN"/>
    <property type="match status" value="4"/>
</dbReference>
<sequence>MPRPKPSAGSGIQLARDLRNRQVNLSRPEVEGLLTALSRAQQGLAALPDGENVDAVCDAFEDMQHLLLQASSRSRSKRVNELCELGDLSVLRERALQAFRSQERLTLNEALEQGAVPCRRRACKRRHDNSVPGLLGLGFCSPQCAEKENEKQHKVLEKYISDGALQSEAFTELDLAWVTQYAVGMVGGMSRLRLLIFNEDIAFRLTFEHCARRVEESAEASLDGVRSYFRAEQERRNAAASQNMSDLQLNYQSAHKLFSAAWSIIHAAADDVGLPSSDSEPSVVFSFANAGHIMRRTACAACDRQSTKDYSTTLDFLRFVVIVPEADAWQMCEVYERLIARGMITLKVCSKLNPKEYYGEHSMHVLLNCKLPSSSHIFEVRLSFRSFHQLERSVKWMCDWRQLLRQQHHFLPGEENHYQGQVCDKDGETLAMALTPKSELPGKPHGEGRMFYADSGDLYSGQWQQGKKHGEGLQRYATGDSYQGQYINNKKHGQGIYRYADGDCHEGQYQDGRKHGLGLYWYSDGRVLMSNYEQDVQAGPGLVWSADGNQAWLTESGVEVADLDLQTAEQKAKDLGFQPFRR</sequence>
<dbReference type="InterPro" id="IPR003409">
    <property type="entry name" value="MORN"/>
</dbReference>
<dbReference type="Proteomes" id="UP001178507">
    <property type="component" value="Unassembled WGS sequence"/>
</dbReference>
<evidence type="ECO:0000313" key="2">
    <source>
        <dbReference type="EMBL" id="CAJ1375948.1"/>
    </source>
</evidence>
<keyword evidence="3" id="KW-1185">Reference proteome</keyword>
<name>A0AA36HXG1_9DINO</name>
<dbReference type="PANTHER" id="PTHR23084:SF263">
    <property type="entry name" value="MORN REPEAT-CONTAINING PROTEIN 1"/>
    <property type="match status" value="1"/>
</dbReference>
<keyword evidence="1" id="KW-0677">Repeat</keyword>